<feature type="domain" description="Sema" evidence="7">
    <location>
        <begin position="1"/>
        <end position="435"/>
    </location>
</feature>
<dbReference type="InterPro" id="IPR036352">
    <property type="entry name" value="Semap_dom_sf"/>
</dbReference>
<evidence type="ECO:0000313" key="8">
    <source>
        <dbReference type="Ensembl" id="ENSELUP00000006787.3"/>
    </source>
</evidence>
<dbReference type="InterPro" id="IPR027231">
    <property type="entry name" value="Semaphorin"/>
</dbReference>
<dbReference type="GO" id="GO:0005886">
    <property type="term" value="C:plasma membrane"/>
    <property type="evidence" value="ECO:0007669"/>
    <property type="project" value="TreeGrafter"/>
</dbReference>
<dbReference type="STRING" id="8010.ENSELUP00000006787"/>
<keyword evidence="6" id="KW-1133">Transmembrane helix</keyword>
<evidence type="ECO:0000256" key="6">
    <source>
        <dbReference type="SAM" id="Phobius"/>
    </source>
</evidence>
<dbReference type="Pfam" id="PF01403">
    <property type="entry name" value="Sema"/>
    <property type="match status" value="1"/>
</dbReference>
<dbReference type="AlphaFoldDB" id="A0A3P8XQN7"/>
<evidence type="ECO:0000259" key="7">
    <source>
        <dbReference type="PROSITE" id="PS51004"/>
    </source>
</evidence>
<protein>
    <recommendedName>
        <fullName evidence="7">Sema domain-containing protein</fullName>
    </recommendedName>
</protein>
<dbReference type="Gene3D" id="2.130.10.10">
    <property type="entry name" value="YVTN repeat-like/Quinoprotein amine dehydrogenase"/>
    <property type="match status" value="1"/>
</dbReference>
<evidence type="ECO:0000313" key="9">
    <source>
        <dbReference type="Proteomes" id="UP000265140"/>
    </source>
</evidence>
<reference evidence="8" key="4">
    <citation type="submission" date="2025-09" db="UniProtKB">
        <authorList>
            <consortium name="Ensembl"/>
        </authorList>
    </citation>
    <scope>IDENTIFICATION</scope>
</reference>
<dbReference type="Proteomes" id="UP000265140">
    <property type="component" value="Chromosome 20"/>
</dbReference>
<evidence type="ECO:0000256" key="2">
    <source>
        <dbReference type="ARBA" id="ARBA00023136"/>
    </source>
</evidence>
<dbReference type="Ensembl" id="ENSELUT00000008358.3">
    <property type="protein sequence ID" value="ENSELUP00000006787.3"/>
    <property type="gene ID" value="ENSELUG00000007660.3"/>
</dbReference>
<dbReference type="GO" id="GO:0001755">
    <property type="term" value="P:neural crest cell migration"/>
    <property type="evidence" value="ECO:0007669"/>
    <property type="project" value="TreeGrafter"/>
</dbReference>
<keyword evidence="2 6" id="KW-0472">Membrane</keyword>
<keyword evidence="9" id="KW-1185">Reference proteome</keyword>
<dbReference type="GO" id="GO:0045499">
    <property type="term" value="F:chemorepellent activity"/>
    <property type="evidence" value="ECO:0007669"/>
    <property type="project" value="TreeGrafter"/>
</dbReference>
<feature type="transmembrane region" description="Helical" evidence="6">
    <location>
        <begin position="656"/>
        <end position="677"/>
    </location>
</feature>
<dbReference type="SMART" id="SM00423">
    <property type="entry name" value="PSI"/>
    <property type="match status" value="1"/>
</dbReference>
<dbReference type="GeneTree" id="ENSGT00940000154870"/>
<dbReference type="InterPro" id="IPR002165">
    <property type="entry name" value="Plexin_repeat"/>
</dbReference>
<dbReference type="PROSITE" id="PS51004">
    <property type="entry name" value="SEMA"/>
    <property type="match status" value="1"/>
</dbReference>
<evidence type="ECO:0000256" key="4">
    <source>
        <dbReference type="ARBA" id="ARBA00023180"/>
    </source>
</evidence>
<sequence>SMCSFSCESPGRPLLFFSKPGIKHTTTMLLSDDGCTLFIGAQDVLLSLDVSQPNGVTDRQCLLDYNCPNFVRVLLPINSTHLYACGTFAYNPHDSYIVRLQFSSCLMPFIGQIGRCPFNPYQRNTAIVVGGELFTGTTHDFLGRTPIISRHLSKDGRPDVSQDTSVTLDDPIFVSSASDPSEGKVYFFFSEASEHRFLDDFRVSRVAQVCKDDIGGKRILQKRWTSFAKAELLCKPPKELPFNIIEDVFTFAPSEGDSTQDIFFYGVFTSQWALASGQSAVCIFHLRDIKDVFTGNYKIFKENQWSDRIDKKSNIGKCGLDNASDTTLMAVRESFLASRSVRPRGGVPVIISPNQRYSRVAALQTQAANGQVYNILFLLSESGFLHKVVLLEKGPHIIEEVQVFRQPQLVKNIILSNSKGVLFVGTSEGVTQVPVSQCNSYKSCAQCVLARDPLCGWDPASGRCARVSATSDSVWQDVEHGTAEKTCQGSLPVAPRCVTHKCFYALILSPVEVYTDLNEVVKLKCSKTSNLATLYWKSSKASPLPKHLFFTSRDEGLVFLATPDTLGIYHCVSVEQGYEEIATIYYVRQRVSPRIIDTQSAEVRTTTTIQRTTEAKDQMTTIKISQSSDTQTITENLEDMVNRSEAQTAKSYHSELVAVSFLLSLCVCLLGLGLFWWSQQGKWKCVPQDIPEGANSAENEPMK</sequence>
<dbReference type="Pfam" id="PF01437">
    <property type="entry name" value="PSI"/>
    <property type="match status" value="1"/>
</dbReference>
<dbReference type="PANTHER" id="PTHR11036">
    <property type="entry name" value="SEMAPHORIN"/>
    <property type="match status" value="1"/>
</dbReference>
<reference evidence="9" key="1">
    <citation type="journal article" date="2014" name="PLoS ONE">
        <title>The genome and linkage map of the northern pike (Esox lucius): conserved synteny revealed between the salmonid sister group and the Neoteleostei.</title>
        <authorList>
            <person name="Rondeau E.B."/>
            <person name="Minkley D.R."/>
            <person name="Leong J.S."/>
            <person name="Messmer A.M."/>
            <person name="Jantzen J.R."/>
            <person name="von Schalburg K.R."/>
            <person name="Lemon C."/>
            <person name="Bird N.H."/>
            <person name="Koop B.F."/>
        </authorList>
    </citation>
    <scope>NUCLEOTIDE SEQUENCE</scope>
</reference>
<dbReference type="GO" id="GO:0030215">
    <property type="term" value="F:semaphorin receptor binding"/>
    <property type="evidence" value="ECO:0007669"/>
    <property type="project" value="InterPro"/>
</dbReference>
<accession>A0A3P8XQN7</accession>
<dbReference type="PANTHER" id="PTHR11036:SF145">
    <property type="entry name" value="SEMAPHORIN-4A ISOFORM X1-RELATED"/>
    <property type="match status" value="1"/>
</dbReference>
<dbReference type="Bgee" id="ENSELUG00000007660">
    <property type="expression patterns" value="Expressed in digestive tract and 1 other cell type or tissue"/>
</dbReference>
<keyword evidence="6" id="KW-0812">Transmembrane</keyword>
<name>A0A3P8XQN7_ESOLU</name>
<evidence type="ECO:0000256" key="5">
    <source>
        <dbReference type="PROSITE-ProRule" id="PRU00352"/>
    </source>
</evidence>
<organism evidence="8 9">
    <name type="scientific">Esox lucius</name>
    <name type="common">Northern pike</name>
    <dbReference type="NCBI Taxonomy" id="8010"/>
    <lineage>
        <taxon>Eukaryota</taxon>
        <taxon>Metazoa</taxon>
        <taxon>Chordata</taxon>
        <taxon>Craniata</taxon>
        <taxon>Vertebrata</taxon>
        <taxon>Euteleostomi</taxon>
        <taxon>Actinopterygii</taxon>
        <taxon>Neopterygii</taxon>
        <taxon>Teleostei</taxon>
        <taxon>Protacanthopterygii</taxon>
        <taxon>Esociformes</taxon>
        <taxon>Esocidae</taxon>
        <taxon>Esox</taxon>
    </lineage>
</organism>
<dbReference type="SMART" id="SM00630">
    <property type="entry name" value="Sema"/>
    <property type="match status" value="1"/>
</dbReference>
<dbReference type="InterPro" id="IPR001627">
    <property type="entry name" value="Semap_dom"/>
</dbReference>
<evidence type="ECO:0000256" key="3">
    <source>
        <dbReference type="ARBA" id="ARBA00023157"/>
    </source>
</evidence>
<reference evidence="8" key="3">
    <citation type="submission" date="2025-08" db="UniProtKB">
        <authorList>
            <consortium name="Ensembl"/>
        </authorList>
    </citation>
    <scope>IDENTIFICATION</scope>
</reference>
<keyword evidence="4" id="KW-0325">Glycoprotein</keyword>
<evidence type="ECO:0000256" key="1">
    <source>
        <dbReference type="ARBA" id="ARBA00004370"/>
    </source>
</evidence>
<comment type="subcellular location">
    <subcellularLocation>
        <location evidence="1">Membrane</location>
    </subcellularLocation>
</comment>
<proteinExistence type="predicted"/>
<dbReference type="InterPro" id="IPR015943">
    <property type="entry name" value="WD40/YVTN_repeat-like_dom_sf"/>
</dbReference>
<dbReference type="InterPro" id="IPR016201">
    <property type="entry name" value="PSI"/>
</dbReference>
<dbReference type="Gene3D" id="3.30.1680.10">
    <property type="entry name" value="ligand-binding face of the semaphorins, domain 2"/>
    <property type="match status" value="1"/>
</dbReference>
<dbReference type="GO" id="GO:0030335">
    <property type="term" value="P:positive regulation of cell migration"/>
    <property type="evidence" value="ECO:0007669"/>
    <property type="project" value="TreeGrafter"/>
</dbReference>
<reference evidence="8" key="2">
    <citation type="submission" date="2020-02" db="EMBL/GenBank/DDBJ databases">
        <title>Esox lucius (northern pike) genome, fEsoLuc1, primary haplotype.</title>
        <authorList>
            <person name="Myers G."/>
            <person name="Karagic N."/>
            <person name="Meyer A."/>
            <person name="Pippel M."/>
            <person name="Reichard M."/>
            <person name="Winkler S."/>
            <person name="Tracey A."/>
            <person name="Sims Y."/>
            <person name="Howe K."/>
            <person name="Rhie A."/>
            <person name="Formenti G."/>
            <person name="Durbin R."/>
            <person name="Fedrigo O."/>
            <person name="Jarvis E.D."/>
        </authorList>
    </citation>
    <scope>NUCLEOTIDE SEQUENCE [LARGE SCALE GENOMIC DNA]</scope>
</reference>
<dbReference type="SUPFAM" id="SSF103575">
    <property type="entry name" value="Plexin repeat"/>
    <property type="match status" value="1"/>
</dbReference>
<dbReference type="OMA" id="ACGSYAY"/>
<dbReference type="GO" id="GO:0007411">
    <property type="term" value="P:axon guidance"/>
    <property type="evidence" value="ECO:0007669"/>
    <property type="project" value="TreeGrafter"/>
</dbReference>
<dbReference type="GO" id="GO:0071526">
    <property type="term" value="P:semaphorin-plexin signaling pathway"/>
    <property type="evidence" value="ECO:0007669"/>
    <property type="project" value="TreeGrafter"/>
</dbReference>
<keyword evidence="3" id="KW-1015">Disulfide bond</keyword>
<comment type="caution">
    <text evidence="5">Lacks conserved residue(s) required for the propagation of feature annotation.</text>
</comment>
<dbReference type="InParanoid" id="A0A3P8XQN7"/>
<dbReference type="SUPFAM" id="SSF101912">
    <property type="entry name" value="Sema domain"/>
    <property type="match status" value="1"/>
</dbReference>